<dbReference type="AlphaFoldDB" id="A0A1W1DAV6"/>
<dbReference type="SUPFAM" id="SSF56176">
    <property type="entry name" value="FAD-binding/transporter-associated domain-like"/>
    <property type="match status" value="1"/>
</dbReference>
<name>A0A1W1DAV6_9ZZZZ</name>
<evidence type="ECO:0000259" key="1">
    <source>
        <dbReference type="PROSITE" id="PS51387"/>
    </source>
</evidence>
<dbReference type="Pfam" id="PF01565">
    <property type="entry name" value="FAD_binding_4"/>
    <property type="match status" value="1"/>
</dbReference>
<feature type="domain" description="FAD-binding PCMH-type" evidence="1">
    <location>
        <begin position="1"/>
        <end position="140"/>
    </location>
</feature>
<proteinExistence type="predicted"/>
<dbReference type="EMBL" id="FPHR01000031">
    <property type="protein sequence ID" value="SFV77755.1"/>
    <property type="molecule type" value="Genomic_DNA"/>
</dbReference>
<dbReference type="GO" id="GO:0019154">
    <property type="term" value="F:glycolate dehydrogenase activity"/>
    <property type="evidence" value="ECO:0007669"/>
    <property type="project" value="UniProtKB-EC"/>
</dbReference>
<gene>
    <name evidence="2" type="ORF">MNB_SUP05-4-908</name>
</gene>
<accession>A0A1W1DAV6</accession>
<dbReference type="InterPro" id="IPR016166">
    <property type="entry name" value="FAD-bd_PCMH"/>
</dbReference>
<reference evidence="2" key="1">
    <citation type="submission" date="2016-10" db="EMBL/GenBank/DDBJ databases">
        <authorList>
            <person name="de Groot N.N."/>
        </authorList>
    </citation>
    <scope>NUCLEOTIDE SEQUENCE</scope>
</reference>
<dbReference type="GO" id="GO:0071949">
    <property type="term" value="F:FAD binding"/>
    <property type="evidence" value="ECO:0007669"/>
    <property type="project" value="InterPro"/>
</dbReference>
<dbReference type="PROSITE" id="PS51387">
    <property type="entry name" value="FAD_PCMH"/>
    <property type="match status" value="1"/>
</dbReference>
<evidence type="ECO:0000313" key="2">
    <source>
        <dbReference type="EMBL" id="SFV77755.1"/>
    </source>
</evidence>
<protein>
    <submittedName>
        <fullName evidence="2">Glycolate dehydrogenase, FAD-binding subunit GlcE</fullName>
        <ecNumber evidence="2">1.1.99.14</ecNumber>
    </submittedName>
</protein>
<dbReference type="EC" id="1.1.99.14" evidence="2"/>
<dbReference type="Gene3D" id="3.30.465.10">
    <property type="match status" value="1"/>
</dbReference>
<organism evidence="2">
    <name type="scientific">hydrothermal vent metagenome</name>
    <dbReference type="NCBI Taxonomy" id="652676"/>
    <lineage>
        <taxon>unclassified sequences</taxon>
        <taxon>metagenomes</taxon>
        <taxon>ecological metagenomes</taxon>
    </lineage>
</organism>
<dbReference type="InterPro" id="IPR016169">
    <property type="entry name" value="FAD-bd_PCMH_sub2"/>
</dbReference>
<dbReference type="InterPro" id="IPR006094">
    <property type="entry name" value="Oxid_FAD_bind_N"/>
</dbReference>
<dbReference type="PANTHER" id="PTHR11748">
    <property type="entry name" value="D-LACTATE DEHYDROGENASE"/>
    <property type="match status" value="1"/>
</dbReference>
<dbReference type="PANTHER" id="PTHR11748:SF103">
    <property type="entry name" value="GLYCOLATE OXIDASE SUBUNIT GLCE"/>
    <property type="match status" value="1"/>
</dbReference>
<dbReference type="InterPro" id="IPR036318">
    <property type="entry name" value="FAD-bd_PCMH-like_sf"/>
</dbReference>
<sequence length="177" mass="19790">MSDRIEQLQEEVKNSSNIHIDSQWLNYSGIEEYFSEELVITVKAGTTIKEIQAQLEENQQIFPFYITDENQSIGAAYAIGAQDISDSVLGVKIIDGSGELLNFGGQVMKNVAGYDVARMLVGSQGQLAIITQISFKVMPKSYVADLKPSYRENERSTLREEVEGRLKTVFDPRGVFN</sequence>
<keyword evidence="2" id="KW-0560">Oxidoreductase</keyword>